<evidence type="ECO:0000313" key="2">
    <source>
        <dbReference type="EMBL" id="KAF2236770.1"/>
    </source>
</evidence>
<proteinExistence type="predicted"/>
<feature type="region of interest" description="Disordered" evidence="1">
    <location>
        <begin position="32"/>
        <end position="51"/>
    </location>
</feature>
<keyword evidence="3" id="KW-1185">Reference proteome</keyword>
<evidence type="ECO:0000313" key="3">
    <source>
        <dbReference type="Proteomes" id="UP000800092"/>
    </source>
</evidence>
<sequence length="51" mass="5694">MIRTVEKVKQGIREGQSRAGGLPVEPDVVTREQQARPTLMSSLRLMETKQG</sequence>
<name>A0A6A6HH36_VIRVR</name>
<protein>
    <submittedName>
        <fullName evidence="2">Uncharacterized protein</fullName>
    </submittedName>
</protein>
<dbReference type="Proteomes" id="UP000800092">
    <property type="component" value="Unassembled WGS sequence"/>
</dbReference>
<feature type="region of interest" description="Disordered" evidence="1">
    <location>
        <begin position="1"/>
        <end position="24"/>
    </location>
</feature>
<evidence type="ECO:0000256" key="1">
    <source>
        <dbReference type="SAM" id="MobiDB-lite"/>
    </source>
</evidence>
<accession>A0A6A6HH36</accession>
<organism evidence="2 3">
    <name type="scientific">Viridothelium virens</name>
    <name type="common">Speckled blister lichen</name>
    <name type="synonym">Trypethelium virens</name>
    <dbReference type="NCBI Taxonomy" id="1048519"/>
    <lineage>
        <taxon>Eukaryota</taxon>
        <taxon>Fungi</taxon>
        <taxon>Dikarya</taxon>
        <taxon>Ascomycota</taxon>
        <taxon>Pezizomycotina</taxon>
        <taxon>Dothideomycetes</taxon>
        <taxon>Dothideomycetes incertae sedis</taxon>
        <taxon>Trypetheliales</taxon>
        <taxon>Trypetheliaceae</taxon>
        <taxon>Viridothelium</taxon>
    </lineage>
</organism>
<reference evidence="2" key="1">
    <citation type="journal article" date="2020" name="Stud. Mycol.">
        <title>101 Dothideomycetes genomes: a test case for predicting lifestyles and emergence of pathogens.</title>
        <authorList>
            <person name="Haridas S."/>
            <person name="Albert R."/>
            <person name="Binder M."/>
            <person name="Bloem J."/>
            <person name="Labutti K."/>
            <person name="Salamov A."/>
            <person name="Andreopoulos B."/>
            <person name="Baker S."/>
            <person name="Barry K."/>
            <person name="Bills G."/>
            <person name="Bluhm B."/>
            <person name="Cannon C."/>
            <person name="Castanera R."/>
            <person name="Culley D."/>
            <person name="Daum C."/>
            <person name="Ezra D."/>
            <person name="Gonzalez J."/>
            <person name="Henrissat B."/>
            <person name="Kuo A."/>
            <person name="Liang C."/>
            <person name="Lipzen A."/>
            <person name="Lutzoni F."/>
            <person name="Magnuson J."/>
            <person name="Mondo S."/>
            <person name="Nolan M."/>
            <person name="Ohm R."/>
            <person name="Pangilinan J."/>
            <person name="Park H.-J."/>
            <person name="Ramirez L."/>
            <person name="Alfaro M."/>
            <person name="Sun H."/>
            <person name="Tritt A."/>
            <person name="Yoshinaga Y."/>
            <person name="Zwiers L.-H."/>
            <person name="Turgeon B."/>
            <person name="Goodwin S."/>
            <person name="Spatafora J."/>
            <person name="Crous P."/>
            <person name="Grigoriev I."/>
        </authorList>
    </citation>
    <scope>NUCLEOTIDE SEQUENCE</scope>
    <source>
        <strain evidence="2">Tuck. ex Michener</strain>
    </source>
</reference>
<dbReference type="AlphaFoldDB" id="A0A6A6HH36"/>
<feature type="compositionally biased region" description="Basic and acidic residues" evidence="1">
    <location>
        <begin position="1"/>
        <end position="16"/>
    </location>
</feature>
<dbReference type="EMBL" id="ML991783">
    <property type="protein sequence ID" value="KAF2236770.1"/>
    <property type="molecule type" value="Genomic_DNA"/>
</dbReference>
<gene>
    <name evidence="2" type="ORF">EV356DRAFT_497665</name>
</gene>